<feature type="domain" description="BZIP" evidence="6">
    <location>
        <begin position="187"/>
        <end position="250"/>
    </location>
</feature>
<evidence type="ECO:0000313" key="7">
    <source>
        <dbReference type="EMBL" id="KAJ8308296.1"/>
    </source>
</evidence>
<dbReference type="SUPFAM" id="SSF57959">
    <property type="entry name" value="Leucine zipper domain"/>
    <property type="match status" value="1"/>
</dbReference>
<dbReference type="InterPro" id="IPR000837">
    <property type="entry name" value="AP-1"/>
</dbReference>
<dbReference type="PANTHER" id="PTHR23351">
    <property type="entry name" value="FOS TRANSCRIPTION FACTOR-RELATED"/>
    <property type="match status" value="1"/>
</dbReference>
<proteinExistence type="predicted"/>
<dbReference type="Gene3D" id="1.20.5.170">
    <property type="match status" value="1"/>
</dbReference>
<evidence type="ECO:0000256" key="3">
    <source>
        <dbReference type="ARBA" id="ARBA00023163"/>
    </source>
</evidence>
<dbReference type="PRINTS" id="PR00042">
    <property type="entry name" value="LEUZIPPRFOS"/>
</dbReference>
<evidence type="ECO:0000313" key="8">
    <source>
        <dbReference type="Proteomes" id="UP001217089"/>
    </source>
</evidence>
<comment type="caution">
    <text evidence="7">The sequence shown here is derived from an EMBL/GenBank/DDBJ whole genome shotgun (WGS) entry which is preliminary data.</text>
</comment>
<feature type="coiled-coil region" evidence="4">
    <location>
        <begin position="212"/>
        <end position="246"/>
    </location>
</feature>
<keyword evidence="2" id="KW-0238">DNA-binding</keyword>
<feature type="compositionally biased region" description="Basic and acidic residues" evidence="5">
    <location>
        <begin position="175"/>
        <end position="189"/>
    </location>
</feature>
<dbReference type="CDD" id="cd14721">
    <property type="entry name" value="bZIP_Fos"/>
    <property type="match status" value="1"/>
</dbReference>
<keyword evidence="1" id="KW-0805">Transcription regulation</keyword>
<evidence type="ECO:0000256" key="4">
    <source>
        <dbReference type="SAM" id="Coils"/>
    </source>
</evidence>
<dbReference type="InterPro" id="IPR046347">
    <property type="entry name" value="bZIP_sf"/>
</dbReference>
<dbReference type="PROSITE" id="PS50217">
    <property type="entry name" value="BZIP"/>
    <property type="match status" value="1"/>
</dbReference>
<gene>
    <name evidence="7" type="ORF">KUTeg_013170</name>
</gene>
<dbReference type="PROSITE" id="PS00036">
    <property type="entry name" value="BZIP_BASIC"/>
    <property type="match status" value="1"/>
</dbReference>
<dbReference type="Pfam" id="PF00170">
    <property type="entry name" value="bZIP_1"/>
    <property type="match status" value="1"/>
</dbReference>
<keyword evidence="4" id="KW-0175">Coiled coil</keyword>
<keyword evidence="8" id="KW-1185">Reference proteome</keyword>
<dbReference type="PANTHER" id="PTHR23351:SF24">
    <property type="entry name" value="ACTIVATING TRANSCRIPTION FACTOR 3-RELATED"/>
    <property type="match status" value="1"/>
</dbReference>
<feature type="region of interest" description="Disordered" evidence="5">
    <location>
        <begin position="135"/>
        <end position="198"/>
    </location>
</feature>
<feature type="compositionally biased region" description="Polar residues" evidence="5">
    <location>
        <begin position="275"/>
        <end position="293"/>
    </location>
</feature>
<dbReference type="InterPro" id="IPR004827">
    <property type="entry name" value="bZIP"/>
</dbReference>
<feature type="compositionally biased region" description="Basic and acidic residues" evidence="5">
    <location>
        <begin position="149"/>
        <end position="162"/>
    </location>
</feature>
<evidence type="ECO:0000259" key="6">
    <source>
        <dbReference type="PROSITE" id="PS50217"/>
    </source>
</evidence>
<dbReference type="SMART" id="SM00338">
    <property type="entry name" value="BRLZ"/>
    <property type="match status" value="1"/>
</dbReference>
<keyword evidence="3" id="KW-0804">Transcription</keyword>
<dbReference type="Proteomes" id="UP001217089">
    <property type="component" value="Unassembled WGS sequence"/>
</dbReference>
<feature type="region of interest" description="Disordered" evidence="5">
    <location>
        <begin position="275"/>
        <end position="305"/>
    </location>
</feature>
<evidence type="ECO:0000256" key="2">
    <source>
        <dbReference type="ARBA" id="ARBA00023125"/>
    </source>
</evidence>
<organism evidence="7 8">
    <name type="scientific">Tegillarca granosa</name>
    <name type="common">Malaysian cockle</name>
    <name type="synonym">Anadara granosa</name>
    <dbReference type="NCBI Taxonomy" id="220873"/>
    <lineage>
        <taxon>Eukaryota</taxon>
        <taxon>Metazoa</taxon>
        <taxon>Spiralia</taxon>
        <taxon>Lophotrochozoa</taxon>
        <taxon>Mollusca</taxon>
        <taxon>Bivalvia</taxon>
        <taxon>Autobranchia</taxon>
        <taxon>Pteriomorphia</taxon>
        <taxon>Arcoida</taxon>
        <taxon>Arcoidea</taxon>
        <taxon>Arcidae</taxon>
        <taxon>Tegillarca</taxon>
    </lineage>
</organism>
<protein>
    <recommendedName>
        <fullName evidence="6">BZIP domain-containing protein</fullName>
    </recommendedName>
</protein>
<accession>A0ABQ9EVC7</accession>
<evidence type="ECO:0000256" key="1">
    <source>
        <dbReference type="ARBA" id="ARBA00023015"/>
    </source>
</evidence>
<sequence length="305" mass="34748">MTLFGRRMYNREEQGESYSAESKYVADILSNMASATSTVISSLVISHLFGEGVITSQWVIKLVIISLGLVNINMWPHTMYNHHPHHIYNDYHRGGRQSVPVNASSGQDPLTQSGFVPPIIEPVLHDRSNDRYEYAEAGDPDWIPGTKRARTDRPNGAERSTDMYEAPLKRKSGKQRGDDKYLSPEEADRRKIRRERNKVAAAKCRQRRVDHTNRLVEETEKLEEEKGNLEVEIQSLQQQKDQLEFILQAHRPLCKASHSQNGELNLVKVKAEPNESSTCSAKNLTMSSTQRPSTLALVKRERKEN</sequence>
<dbReference type="EMBL" id="JARBDR010000657">
    <property type="protein sequence ID" value="KAJ8308296.1"/>
    <property type="molecule type" value="Genomic_DNA"/>
</dbReference>
<evidence type="ECO:0000256" key="5">
    <source>
        <dbReference type="SAM" id="MobiDB-lite"/>
    </source>
</evidence>
<reference evidence="7 8" key="1">
    <citation type="submission" date="2022-12" db="EMBL/GenBank/DDBJ databases">
        <title>Chromosome-level genome of Tegillarca granosa.</title>
        <authorList>
            <person name="Kim J."/>
        </authorList>
    </citation>
    <scope>NUCLEOTIDE SEQUENCE [LARGE SCALE GENOMIC DNA]</scope>
    <source>
        <strain evidence="7">Teg-2019</strain>
        <tissue evidence="7">Adductor muscle</tissue>
    </source>
</reference>
<name>A0ABQ9EVC7_TEGGR</name>